<organism evidence="2 3">
    <name type="scientific">Rhodoferax ferrireducens</name>
    <dbReference type="NCBI Taxonomy" id="192843"/>
    <lineage>
        <taxon>Bacteria</taxon>
        <taxon>Pseudomonadati</taxon>
        <taxon>Pseudomonadota</taxon>
        <taxon>Betaproteobacteria</taxon>
        <taxon>Burkholderiales</taxon>
        <taxon>Comamonadaceae</taxon>
        <taxon>Rhodoferax</taxon>
    </lineage>
</organism>
<evidence type="ECO:0000313" key="3">
    <source>
        <dbReference type="Proteomes" id="UP000192505"/>
    </source>
</evidence>
<evidence type="ECO:0000313" key="2">
    <source>
        <dbReference type="EMBL" id="OQW88314.1"/>
    </source>
</evidence>
<comment type="caution">
    <text evidence="2">The sequence shown here is derived from an EMBL/GenBank/DDBJ whole genome shotgun (WGS) entry which is preliminary data.</text>
</comment>
<reference evidence="2 3" key="1">
    <citation type="submission" date="2017-01" db="EMBL/GenBank/DDBJ databases">
        <title>Novel large sulfur bacteria in the metagenomes of groundwater-fed chemosynthetic microbial mats in the Lake Huron basin.</title>
        <authorList>
            <person name="Sharrar A.M."/>
            <person name="Flood B.E."/>
            <person name="Bailey J.V."/>
            <person name="Jones D.S."/>
            <person name="Biddanda B."/>
            <person name="Ruberg S.A."/>
            <person name="Marcus D.N."/>
            <person name="Dick G.J."/>
        </authorList>
    </citation>
    <scope>NUCLEOTIDE SEQUENCE [LARGE SCALE GENOMIC DNA]</scope>
    <source>
        <strain evidence="2">A7</strain>
    </source>
</reference>
<proteinExistence type="predicted"/>
<protein>
    <submittedName>
        <fullName evidence="2">Uncharacterized protein</fullName>
    </submittedName>
</protein>
<dbReference type="EMBL" id="MTEI01000004">
    <property type="protein sequence ID" value="OQW88314.1"/>
    <property type="molecule type" value="Genomic_DNA"/>
</dbReference>
<sequence>MKPHHAQFDTPQGMAALNAIDARLRARLHTKADATTHAAAWYEYRQERYVELGLEGLTGPDSCYHFRDAADYIFWAAGTLTNSGGYALHHPKNKHPITAVNVLAKGFGYRYLRALRGLNDALIEADVSPRKLARFDAECQEFIDVFMPQLNAAGMVNAKGQNPQAVFEVIEMFAREMERVCDWLEMTGQYHRAVGIQRTVDDALHKLHTPPADAPPPRRRKKNKYWC</sequence>
<gene>
    <name evidence="2" type="ORF">BWK72_08455</name>
</gene>
<accession>A0A1W9KUZ8</accession>
<dbReference type="Proteomes" id="UP000192505">
    <property type="component" value="Unassembled WGS sequence"/>
</dbReference>
<feature type="compositionally biased region" description="Basic residues" evidence="1">
    <location>
        <begin position="217"/>
        <end position="227"/>
    </location>
</feature>
<name>A0A1W9KUZ8_9BURK</name>
<evidence type="ECO:0000256" key="1">
    <source>
        <dbReference type="SAM" id="MobiDB-lite"/>
    </source>
</evidence>
<dbReference type="AlphaFoldDB" id="A0A1W9KUZ8"/>
<feature type="region of interest" description="Disordered" evidence="1">
    <location>
        <begin position="206"/>
        <end position="227"/>
    </location>
</feature>